<evidence type="ECO:0000313" key="1">
    <source>
        <dbReference type="EMBL" id="KAJ7999762.1"/>
    </source>
</evidence>
<sequence>MLLMQDLSRHVVRRYAAPLETLRPRITNRLGFIHRRCNRHSAVYRQANTAPAYTDRNKSPTRRTFSVGVQFDVTTAITSGKSEEMSPNERCPLYNQSMVCVQWATSAADKTQTSRRTSTDGTEVR</sequence>
<dbReference type="Proteomes" id="UP001157502">
    <property type="component" value="Chromosome 16"/>
</dbReference>
<dbReference type="EMBL" id="CM055743">
    <property type="protein sequence ID" value="KAJ7999762.1"/>
    <property type="molecule type" value="Genomic_DNA"/>
</dbReference>
<proteinExistence type="predicted"/>
<organism evidence="1 2">
    <name type="scientific">Dallia pectoralis</name>
    <name type="common">Alaska blackfish</name>
    <dbReference type="NCBI Taxonomy" id="75939"/>
    <lineage>
        <taxon>Eukaryota</taxon>
        <taxon>Metazoa</taxon>
        <taxon>Chordata</taxon>
        <taxon>Craniata</taxon>
        <taxon>Vertebrata</taxon>
        <taxon>Euteleostomi</taxon>
        <taxon>Actinopterygii</taxon>
        <taxon>Neopterygii</taxon>
        <taxon>Teleostei</taxon>
        <taxon>Protacanthopterygii</taxon>
        <taxon>Esociformes</taxon>
        <taxon>Umbridae</taxon>
        <taxon>Dallia</taxon>
    </lineage>
</organism>
<accession>A0ACC2G7Z5</accession>
<keyword evidence="2" id="KW-1185">Reference proteome</keyword>
<name>A0ACC2G7Z5_DALPE</name>
<gene>
    <name evidence="1" type="ORF">DPEC_G00197780</name>
</gene>
<evidence type="ECO:0000313" key="2">
    <source>
        <dbReference type="Proteomes" id="UP001157502"/>
    </source>
</evidence>
<protein>
    <submittedName>
        <fullName evidence="1">Uncharacterized protein</fullName>
    </submittedName>
</protein>
<reference evidence="1" key="1">
    <citation type="submission" date="2021-05" db="EMBL/GenBank/DDBJ databases">
        <authorList>
            <person name="Pan Q."/>
            <person name="Jouanno E."/>
            <person name="Zahm M."/>
            <person name="Klopp C."/>
            <person name="Cabau C."/>
            <person name="Louis A."/>
            <person name="Berthelot C."/>
            <person name="Parey E."/>
            <person name="Roest Crollius H."/>
            <person name="Montfort J."/>
            <person name="Robinson-Rechavi M."/>
            <person name="Bouchez O."/>
            <person name="Lampietro C."/>
            <person name="Lopez Roques C."/>
            <person name="Donnadieu C."/>
            <person name="Postlethwait J."/>
            <person name="Bobe J."/>
            <person name="Dillon D."/>
            <person name="Chandos A."/>
            <person name="von Hippel F."/>
            <person name="Guiguen Y."/>
        </authorList>
    </citation>
    <scope>NUCLEOTIDE SEQUENCE</scope>
    <source>
        <strain evidence="1">YG-Jan2019</strain>
    </source>
</reference>
<comment type="caution">
    <text evidence="1">The sequence shown here is derived from an EMBL/GenBank/DDBJ whole genome shotgun (WGS) entry which is preliminary data.</text>
</comment>